<protein>
    <submittedName>
        <fullName evidence="1">5849_t:CDS:1</fullName>
    </submittedName>
</protein>
<sequence>MDDYKQFLCQQLIQLIRRPNKNKRKIVRRVIEKVCNRAEYKFKVSCKDCEKIAEIIRNIPPEEAIGSIVSMTSTLQIDLVIPGPLTLRRQRLPRLKKRSKQRLPRPPKKSQALISDSMEKMALLNAPLEKIINWPFYPLENCFSSAYYLES</sequence>
<dbReference type="Proteomes" id="UP000789405">
    <property type="component" value="Unassembled WGS sequence"/>
</dbReference>
<evidence type="ECO:0000313" key="1">
    <source>
        <dbReference type="EMBL" id="CAG8524858.1"/>
    </source>
</evidence>
<evidence type="ECO:0000313" key="2">
    <source>
        <dbReference type="Proteomes" id="UP000789405"/>
    </source>
</evidence>
<organism evidence="1 2">
    <name type="scientific">Dentiscutata erythropus</name>
    <dbReference type="NCBI Taxonomy" id="1348616"/>
    <lineage>
        <taxon>Eukaryota</taxon>
        <taxon>Fungi</taxon>
        <taxon>Fungi incertae sedis</taxon>
        <taxon>Mucoromycota</taxon>
        <taxon>Glomeromycotina</taxon>
        <taxon>Glomeromycetes</taxon>
        <taxon>Diversisporales</taxon>
        <taxon>Gigasporaceae</taxon>
        <taxon>Dentiscutata</taxon>
    </lineage>
</organism>
<dbReference type="AlphaFoldDB" id="A0A9N9ACQ0"/>
<name>A0A9N9ACQ0_9GLOM</name>
<keyword evidence="2" id="KW-1185">Reference proteome</keyword>
<dbReference type="OrthoDB" id="10440424at2759"/>
<gene>
    <name evidence="1" type="ORF">DERYTH_LOCUS4055</name>
</gene>
<comment type="caution">
    <text evidence="1">The sequence shown here is derived from an EMBL/GenBank/DDBJ whole genome shotgun (WGS) entry which is preliminary data.</text>
</comment>
<proteinExistence type="predicted"/>
<reference evidence="1" key="1">
    <citation type="submission" date="2021-06" db="EMBL/GenBank/DDBJ databases">
        <authorList>
            <person name="Kallberg Y."/>
            <person name="Tangrot J."/>
            <person name="Rosling A."/>
        </authorList>
    </citation>
    <scope>NUCLEOTIDE SEQUENCE</scope>
    <source>
        <strain evidence="1">MA453B</strain>
    </source>
</reference>
<accession>A0A9N9ACQ0</accession>
<dbReference type="EMBL" id="CAJVPY010001509">
    <property type="protein sequence ID" value="CAG8524858.1"/>
    <property type="molecule type" value="Genomic_DNA"/>
</dbReference>